<evidence type="ECO:0000313" key="4">
    <source>
        <dbReference type="EMBL" id="BBP89920.1"/>
    </source>
</evidence>
<dbReference type="GO" id="GO:0003824">
    <property type="term" value="F:catalytic activity"/>
    <property type="evidence" value="ECO:0007669"/>
    <property type="project" value="InterPro"/>
</dbReference>
<dbReference type="EMBL" id="AP021906">
    <property type="protein sequence ID" value="BBP89920.1"/>
    <property type="molecule type" value="Genomic_DNA"/>
</dbReference>
<dbReference type="Gene3D" id="3.30.70.2740">
    <property type="match status" value="1"/>
</dbReference>
<dbReference type="SUPFAM" id="SSF55103">
    <property type="entry name" value="FAD-linked oxidases, C-terminal domain"/>
    <property type="match status" value="1"/>
</dbReference>
<evidence type="ECO:0000313" key="5">
    <source>
        <dbReference type="Proteomes" id="UP000464658"/>
    </source>
</evidence>
<dbReference type="InterPro" id="IPR016164">
    <property type="entry name" value="FAD-linked_Oxase-like_C"/>
</dbReference>
<reference evidence="4 5" key="1">
    <citation type="submission" date="2019-12" db="EMBL/GenBank/DDBJ databases">
        <title>Full genome sequence of a Bacillus safensis strain isolated from commercially available natto in Indonesia.</title>
        <authorList>
            <person name="Yoshida M."/>
            <person name="Uomi M."/>
            <person name="Waturangi D."/>
            <person name="Ekaputri J.J."/>
            <person name="Setiamarga D.H.E."/>
        </authorList>
    </citation>
    <scope>NUCLEOTIDE SEQUENCE [LARGE SCALE GENOMIC DNA]</scope>
    <source>
        <strain evidence="4 5">IDN1</strain>
    </source>
</reference>
<protein>
    <recommendedName>
        <fullName evidence="3">FAD-binding oxidoreductase/transferase type 4 C-terminal domain-containing protein</fullName>
    </recommendedName>
</protein>
<keyword evidence="1" id="KW-0285">Flavoprotein</keyword>
<dbReference type="Pfam" id="PF02913">
    <property type="entry name" value="FAD-oxidase_C"/>
    <property type="match status" value="1"/>
</dbReference>
<gene>
    <name evidence="4" type="ORF">BsIDN1_35380</name>
</gene>
<dbReference type="AlphaFoldDB" id="A0A5S9M8N5"/>
<proteinExistence type="predicted"/>
<sequence>MKICTFGHAGDGNLHPTCAADARNEEEMKRVEEAFQAIFEKKKPSHLAAPLRVNMVWVL</sequence>
<evidence type="ECO:0000259" key="3">
    <source>
        <dbReference type="Pfam" id="PF02913"/>
    </source>
</evidence>
<keyword evidence="2" id="KW-0274">FAD</keyword>
<name>A0A5S9M8N5_BACIA</name>
<accession>A0A5S9M8N5</accession>
<dbReference type="GO" id="GO:0050660">
    <property type="term" value="F:flavin adenine dinucleotide binding"/>
    <property type="evidence" value="ECO:0007669"/>
    <property type="project" value="InterPro"/>
</dbReference>
<evidence type="ECO:0000256" key="2">
    <source>
        <dbReference type="ARBA" id="ARBA00022827"/>
    </source>
</evidence>
<organism evidence="4 5">
    <name type="scientific">Bacillus safensis</name>
    <dbReference type="NCBI Taxonomy" id="561879"/>
    <lineage>
        <taxon>Bacteria</taxon>
        <taxon>Bacillati</taxon>
        <taxon>Bacillota</taxon>
        <taxon>Bacilli</taxon>
        <taxon>Bacillales</taxon>
        <taxon>Bacillaceae</taxon>
        <taxon>Bacillus</taxon>
    </lineage>
</organism>
<dbReference type="Proteomes" id="UP000464658">
    <property type="component" value="Chromosome"/>
</dbReference>
<evidence type="ECO:0000256" key="1">
    <source>
        <dbReference type="ARBA" id="ARBA00022630"/>
    </source>
</evidence>
<feature type="domain" description="FAD-binding oxidoreductase/transferase type 4 C-terminal" evidence="3">
    <location>
        <begin position="2"/>
        <end position="40"/>
    </location>
</feature>
<dbReference type="InterPro" id="IPR004113">
    <property type="entry name" value="FAD-bd_oxidored_4_C"/>
</dbReference>